<dbReference type="SUPFAM" id="SSF49899">
    <property type="entry name" value="Concanavalin A-like lectins/glucanases"/>
    <property type="match status" value="1"/>
</dbReference>
<dbReference type="FunFam" id="2.60.120.920:FF:000004">
    <property type="entry name" value="Butyrophilin subfamily 1 member A1"/>
    <property type="match status" value="1"/>
</dbReference>
<dbReference type="InterPro" id="IPR013320">
    <property type="entry name" value="ConA-like_dom_sf"/>
</dbReference>
<gene>
    <name evidence="4" type="ORF">chiPu_0019564</name>
</gene>
<dbReference type="PANTHER" id="PTHR24103">
    <property type="entry name" value="E3 UBIQUITIN-PROTEIN LIGASE TRIM"/>
    <property type="match status" value="1"/>
</dbReference>
<dbReference type="InterPro" id="IPR003877">
    <property type="entry name" value="SPRY_dom"/>
</dbReference>
<name>A0A401RSI6_CHIPU</name>
<evidence type="ECO:0000259" key="3">
    <source>
        <dbReference type="PROSITE" id="PS50188"/>
    </source>
</evidence>
<feature type="coiled-coil region" evidence="1">
    <location>
        <begin position="59"/>
        <end position="144"/>
    </location>
</feature>
<dbReference type="InterPro" id="IPR050143">
    <property type="entry name" value="TRIM/RBCC"/>
</dbReference>
<comment type="caution">
    <text evidence="4">The sequence shown here is derived from an EMBL/GenBank/DDBJ whole genome shotgun (WGS) entry which is preliminary data.</text>
</comment>
<dbReference type="InterPro" id="IPR003879">
    <property type="entry name" value="Butyrophylin_SPRY"/>
</dbReference>
<organism evidence="4 5">
    <name type="scientific">Chiloscyllium punctatum</name>
    <name type="common">Brownbanded bambooshark</name>
    <name type="synonym">Hemiscyllium punctatum</name>
    <dbReference type="NCBI Taxonomy" id="137246"/>
    <lineage>
        <taxon>Eukaryota</taxon>
        <taxon>Metazoa</taxon>
        <taxon>Chordata</taxon>
        <taxon>Craniata</taxon>
        <taxon>Vertebrata</taxon>
        <taxon>Chondrichthyes</taxon>
        <taxon>Elasmobranchii</taxon>
        <taxon>Galeomorphii</taxon>
        <taxon>Galeoidea</taxon>
        <taxon>Orectolobiformes</taxon>
        <taxon>Hemiscylliidae</taxon>
        <taxon>Chiloscyllium</taxon>
    </lineage>
</organism>
<proteinExistence type="predicted"/>
<dbReference type="STRING" id="137246.A0A401RSI6"/>
<accession>A0A401RSI6</accession>
<feature type="domain" description="B30.2/SPRY" evidence="3">
    <location>
        <begin position="224"/>
        <end position="418"/>
    </location>
</feature>
<feature type="compositionally biased region" description="Basic and acidic residues" evidence="2">
    <location>
        <begin position="194"/>
        <end position="204"/>
    </location>
</feature>
<evidence type="ECO:0000256" key="1">
    <source>
        <dbReference type="SAM" id="Coils"/>
    </source>
</evidence>
<dbReference type="PROSITE" id="PS50188">
    <property type="entry name" value="B302_SPRY"/>
    <property type="match status" value="1"/>
</dbReference>
<dbReference type="CDD" id="cd13733">
    <property type="entry name" value="SPRY_PRY_C-I_1"/>
    <property type="match status" value="1"/>
</dbReference>
<dbReference type="Pfam" id="PF13765">
    <property type="entry name" value="PRY"/>
    <property type="match status" value="1"/>
</dbReference>
<dbReference type="SMART" id="SM00449">
    <property type="entry name" value="SPRY"/>
    <property type="match status" value="1"/>
</dbReference>
<reference evidence="4 5" key="1">
    <citation type="journal article" date="2018" name="Nat. Ecol. Evol.">
        <title>Shark genomes provide insights into elasmobranch evolution and the origin of vertebrates.</title>
        <authorList>
            <person name="Hara Y"/>
            <person name="Yamaguchi K"/>
            <person name="Onimaru K"/>
            <person name="Kadota M"/>
            <person name="Koyanagi M"/>
            <person name="Keeley SD"/>
            <person name="Tatsumi K"/>
            <person name="Tanaka K"/>
            <person name="Motone F"/>
            <person name="Kageyama Y"/>
            <person name="Nozu R"/>
            <person name="Adachi N"/>
            <person name="Nishimura O"/>
            <person name="Nakagawa R"/>
            <person name="Tanegashima C"/>
            <person name="Kiyatake I"/>
            <person name="Matsumoto R"/>
            <person name="Murakumo K"/>
            <person name="Nishida K"/>
            <person name="Terakita A"/>
            <person name="Kuratani S"/>
            <person name="Sato K"/>
            <person name="Hyodo S Kuraku.S."/>
        </authorList>
    </citation>
    <scope>NUCLEOTIDE SEQUENCE [LARGE SCALE GENOMIC DNA]</scope>
</reference>
<dbReference type="Proteomes" id="UP000287033">
    <property type="component" value="Unassembled WGS sequence"/>
</dbReference>
<keyword evidence="1" id="KW-0175">Coiled coil</keyword>
<keyword evidence="5" id="KW-1185">Reference proteome</keyword>
<dbReference type="SMART" id="SM00589">
    <property type="entry name" value="PRY"/>
    <property type="match status" value="1"/>
</dbReference>
<dbReference type="Pfam" id="PF00622">
    <property type="entry name" value="SPRY"/>
    <property type="match status" value="1"/>
</dbReference>
<evidence type="ECO:0000313" key="4">
    <source>
        <dbReference type="EMBL" id="GCC21097.1"/>
    </source>
</evidence>
<sequence>MVLPWRSYTSNRVLASLCEKARLLELKLQEGHSDCEGQGESVHQVCEEHGEKDLLKIALESVEKEKKSKNGLKQQQERTISELDELTRSLEHNISVQFAKIHQFVENKEQHLIEQLRRQKKEDLQRMEKNMKRFDEDLASFEKKISNISAATKHQDNLSFLKEVKRLREKYLVKKDKVKSAQRHEGEEEGSEIQDCKGDEPEGSECSKESLAFSRRKYKRFRGLLQYRVWKQMKQIISPVPALLTLNPKTAHPKLTLSKDRTSVRFGSSEFIFFDYEERFDRVPCVLGSQGFTSGEHYWEVEVGKKADWGLGVATESANRKGRLTLCPEGGYWVLWLTNGNQYEVTESSQIPLTLIVKPSTIRVYLDYEGGQVTFYNADSMSILYTFIDTFTEKLFPFFSPGSYNKDNNCARLKLAKFWTIHS</sequence>
<evidence type="ECO:0000256" key="2">
    <source>
        <dbReference type="SAM" id="MobiDB-lite"/>
    </source>
</evidence>
<dbReference type="AlphaFoldDB" id="A0A401RSI6"/>
<evidence type="ECO:0000313" key="5">
    <source>
        <dbReference type="Proteomes" id="UP000287033"/>
    </source>
</evidence>
<dbReference type="Gene3D" id="2.60.120.920">
    <property type="match status" value="1"/>
</dbReference>
<dbReference type="PRINTS" id="PR01407">
    <property type="entry name" value="BUTYPHLNCDUF"/>
</dbReference>
<dbReference type="InterPro" id="IPR001870">
    <property type="entry name" value="B30.2/SPRY"/>
</dbReference>
<protein>
    <recommendedName>
        <fullName evidence="3">B30.2/SPRY domain-containing protein</fullName>
    </recommendedName>
</protein>
<feature type="region of interest" description="Disordered" evidence="2">
    <location>
        <begin position="178"/>
        <end position="204"/>
    </location>
</feature>
<dbReference type="EMBL" id="BEZZ01002057">
    <property type="protein sequence ID" value="GCC21097.1"/>
    <property type="molecule type" value="Genomic_DNA"/>
</dbReference>
<dbReference type="InterPro" id="IPR043136">
    <property type="entry name" value="B30.2/SPRY_sf"/>
</dbReference>
<dbReference type="InterPro" id="IPR006574">
    <property type="entry name" value="PRY"/>
</dbReference>